<evidence type="ECO:0000313" key="9">
    <source>
        <dbReference type="Proteomes" id="UP000472274"/>
    </source>
</evidence>
<dbReference type="SMART" id="SM00179">
    <property type="entry name" value="EGF_CA"/>
    <property type="match status" value="4"/>
</dbReference>
<dbReference type="Proteomes" id="UP000472274">
    <property type="component" value="Unplaced"/>
</dbReference>
<evidence type="ECO:0000256" key="4">
    <source>
        <dbReference type="ARBA" id="ARBA00023157"/>
    </source>
</evidence>
<dbReference type="GO" id="GO:0005886">
    <property type="term" value="C:plasma membrane"/>
    <property type="evidence" value="ECO:0007669"/>
    <property type="project" value="UniProtKB-ARBA"/>
</dbReference>
<reference evidence="8" key="1">
    <citation type="submission" date="2025-08" db="UniProtKB">
        <authorList>
            <consortium name="Ensembl"/>
        </authorList>
    </citation>
    <scope>IDENTIFICATION</scope>
</reference>
<dbReference type="PROSITE" id="PS00022">
    <property type="entry name" value="EGF_1"/>
    <property type="match status" value="3"/>
</dbReference>
<evidence type="ECO:0000256" key="3">
    <source>
        <dbReference type="ARBA" id="ARBA00022737"/>
    </source>
</evidence>
<protein>
    <recommendedName>
        <fullName evidence="7">EGF-like domain-containing protein</fullName>
    </recommendedName>
</protein>
<dbReference type="InParanoid" id="A0A674JDP7"/>
<comment type="caution">
    <text evidence="6">Lacks conserved residue(s) required for the propagation of feature annotation.</text>
</comment>
<feature type="domain" description="EGF-like" evidence="7">
    <location>
        <begin position="68"/>
        <end position="106"/>
    </location>
</feature>
<dbReference type="Pfam" id="PF00008">
    <property type="entry name" value="EGF"/>
    <property type="match status" value="2"/>
</dbReference>
<dbReference type="FunFam" id="2.10.25.10:FF:000127">
    <property type="entry name" value="Neurogenic locus notch protein 1"/>
    <property type="match status" value="1"/>
</dbReference>
<dbReference type="AlphaFoldDB" id="A0A674JDP7"/>
<dbReference type="SUPFAM" id="SSF57196">
    <property type="entry name" value="EGF/Laminin"/>
    <property type="match status" value="4"/>
</dbReference>
<keyword evidence="2" id="KW-0732">Signal</keyword>
<dbReference type="Gene3D" id="2.10.25.10">
    <property type="entry name" value="Laminin"/>
    <property type="match status" value="4"/>
</dbReference>
<dbReference type="GeneTree" id="ENSGT00940000160234"/>
<dbReference type="Ensembl" id="ENSTMTT00000018099.1">
    <property type="protein sequence ID" value="ENSTMTP00000017484.1"/>
    <property type="gene ID" value="ENSTMTG00000012844.1"/>
</dbReference>
<evidence type="ECO:0000256" key="2">
    <source>
        <dbReference type="ARBA" id="ARBA00022729"/>
    </source>
</evidence>
<evidence type="ECO:0000256" key="6">
    <source>
        <dbReference type="PROSITE-ProRule" id="PRU00076"/>
    </source>
</evidence>
<dbReference type="InterPro" id="IPR049883">
    <property type="entry name" value="NOTCH1_EGF-like"/>
</dbReference>
<dbReference type="InterPro" id="IPR000742">
    <property type="entry name" value="EGF"/>
</dbReference>
<dbReference type="FunFam" id="2.10.25.10:FF:000327">
    <property type="entry name" value="neurogenic locus notch homolog protein 4"/>
    <property type="match status" value="1"/>
</dbReference>
<dbReference type="PROSITE" id="PS01187">
    <property type="entry name" value="EGF_CA"/>
    <property type="match status" value="1"/>
</dbReference>
<feature type="disulfide bond" evidence="6">
    <location>
        <begin position="134"/>
        <end position="143"/>
    </location>
</feature>
<dbReference type="InterPro" id="IPR001881">
    <property type="entry name" value="EGF-like_Ca-bd_dom"/>
</dbReference>
<feature type="domain" description="EGF-like" evidence="7">
    <location>
        <begin position="1"/>
        <end position="36"/>
    </location>
</feature>
<dbReference type="PROSITE" id="PS50026">
    <property type="entry name" value="EGF_3"/>
    <property type="match status" value="4"/>
</dbReference>
<sequence>KNECESNPCQFGGTCTDYVNGYRCKCKEGFQGTYCQTNINDCISSPCLNQGTCIDAIASYTCRNCENVLTPCSPNPCENGGVCDHTPDYEGFTCSCPPGWQGTRCHVDVNECDRTPCRNRGTCTNLHGGYSCACRPGYTGTNCETDIDDCAPSECGGRVHAHSSGYRTPARLAQPGHRAEPQPCRLRAGGTLPSQSLLPQGGARGRCAVEQGAQQGALSLRSPCCPRVVLGSAVLWSRGLRGCAVNWRFPTKSLLSHHPAVPHGLS</sequence>
<keyword evidence="4 6" id="KW-1015">Disulfide bond</keyword>
<feature type="disulfide bond" evidence="6">
    <location>
        <begin position="77"/>
        <end position="94"/>
    </location>
</feature>
<evidence type="ECO:0000313" key="8">
    <source>
        <dbReference type="Ensembl" id="ENSTMTP00000017484.1"/>
    </source>
</evidence>
<dbReference type="CDD" id="cd00054">
    <property type="entry name" value="EGF_CA"/>
    <property type="match status" value="3"/>
</dbReference>
<dbReference type="InterPro" id="IPR051022">
    <property type="entry name" value="Notch_Cell-Fate_Det"/>
</dbReference>
<evidence type="ECO:0000256" key="1">
    <source>
        <dbReference type="ARBA" id="ARBA00022536"/>
    </source>
</evidence>
<feature type="disulfide bond" evidence="6">
    <location>
        <begin position="96"/>
        <end position="105"/>
    </location>
</feature>
<keyword evidence="3" id="KW-0677">Repeat</keyword>
<feature type="domain" description="EGF-like" evidence="7">
    <location>
        <begin position="108"/>
        <end position="144"/>
    </location>
</feature>
<dbReference type="SMART" id="SM00181">
    <property type="entry name" value="EGF"/>
    <property type="match status" value="4"/>
</dbReference>
<dbReference type="InterPro" id="IPR000152">
    <property type="entry name" value="EGF-type_Asp/Asn_hydroxyl_site"/>
</dbReference>
<organism evidence="8 9">
    <name type="scientific">Terrapene triunguis</name>
    <name type="common">Three-toed box turtle</name>
    <dbReference type="NCBI Taxonomy" id="2587831"/>
    <lineage>
        <taxon>Eukaryota</taxon>
        <taxon>Metazoa</taxon>
        <taxon>Chordata</taxon>
        <taxon>Craniata</taxon>
        <taxon>Vertebrata</taxon>
        <taxon>Euteleostomi</taxon>
        <taxon>Archelosauria</taxon>
        <taxon>Testudinata</taxon>
        <taxon>Testudines</taxon>
        <taxon>Cryptodira</taxon>
        <taxon>Durocryptodira</taxon>
        <taxon>Testudinoidea</taxon>
        <taxon>Emydidae</taxon>
        <taxon>Terrapene</taxon>
    </lineage>
</organism>
<accession>A0A674JDP7</accession>
<dbReference type="Pfam" id="PF07645">
    <property type="entry name" value="EGF_CA"/>
    <property type="match status" value="1"/>
</dbReference>
<feature type="domain" description="EGF-like" evidence="7">
    <location>
        <begin position="38"/>
        <end position="66"/>
    </location>
</feature>
<dbReference type="PRINTS" id="PR00010">
    <property type="entry name" value="EGFBLOOD"/>
</dbReference>
<proteinExistence type="predicted"/>
<keyword evidence="9" id="KW-1185">Reference proteome</keyword>
<dbReference type="PANTHER" id="PTHR24049">
    <property type="entry name" value="CRUMBS FAMILY MEMBER"/>
    <property type="match status" value="1"/>
</dbReference>
<evidence type="ECO:0000259" key="7">
    <source>
        <dbReference type="PROSITE" id="PS50026"/>
    </source>
</evidence>
<evidence type="ECO:0000256" key="5">
    <source>
        <dbReference type="ARBA" id="ARBA00023180"/>
    </source>
</evidence>
<dbReference type="InterPro" id="IPR018097">
    <property type="entry name" value="EGF_Ca-bd_CS"/>
</dbReference>
<dbReference type="FunFam" id="2.10.25.10:FF:000143">
    <property type="entry name" value="Protein crumbs 1"/>
    <property type="match status" value="1"/>
</dbReference>
<dbReference type="Pfam" id="PF12661">
    <property type="entry name" value="hEGF"/>
    <property type="match status" value="1"/>
</dbReference>
<dbReference type="GO" id="GO:0005509">
    <property type="term" value="F:calcium ion binding"/>
    <property type="evidence" value="ECO:0007669"/>
    <property type="project" value="InterPro"/>
</dbReference>
<keyword evidence="1 6" id="KW-0245">EGF-like domain</keyword>
<name>A0A674JDP7_9SAUR</name>
<dbReference type="PANTHER" id="PTHR24049:SF22">
    <property type="entry name" value="DROSOPHILA CRUMBS HOMOLOG"/>
    <property type="match status" value="1"/>
</dbReference>
<dbReference type="PROSITE" id="PS00010">
    <property type="entry name" value="ASX_HYDROXYL"/>
    <property type="match status" value="2"/>
</dbReference>
<keyword evidence="5" id="KW-0325">Glycoprotein</keyword>
<feature type="disulfide bond" evidence="6">
    <location>
        <begin position="26"/>
        <end position="35"/>
    </location>
</feature>
<reference evidence="8" key="2">
    <citation type="submission" date="2025-09" db="UniProtKB">
        <authorList>
            <consortium name="Ensembl"/>
        </authorList>
    </citation>
    <scope>IDENTIFICATION</scope>
</reference>
<dbReference type="InterPro" id="IPR013032">
    <property type="entry name" value="EGF-like_CS"/>
</dbReference>
<dbReference type="PROSITE" id="PS01186">
    <property type="entry name" value="EGF_2"/>
    <property type="match status" value="3"/>
</dbReference>